<dbReference type="VEuPathDB" id="FungiDB:H257_18556"/>
<dbReference type="SUPFAM" id="SSF56672">
    <property type="entry name" value="DNA/RNA polymerases"/>
    <property type="match status" value="1"/>
</dbReference>
<accession>W4FD01</accession>
<dbReference type="AlphaFoldDB" id="W4FD01"/>
<dbReference type="STRING" id="112090.W4FD01"/>
<protein>
    <submittedName>
        <fullName evidence="1">Uncharacterized protein</fullName>
    </submittedName>
</protein>
<sequence length="256" mass="28916">MVGLRPQPTKRVQFYSRVEYVFDALEVTASIPLTDLESTRYPGEVWRLNWHCFSPRRKLTRLAFQHLVHFAEKASSCASAKQRHRYTPVCSVTAMRIPPAADPTSGRMNPFLDTEALFIPSVDDEKMREGNDVWTQQTYPRVICPAHMKPSASNGSVDEIPVNWEGSDLSLDQREVLRKLLLQFDIFVTTSKAPGRTNLVKCHVNTGNASPIKQALADQTVNEAMGSPVLMIRKPHGSIRFCIAYRKLNDVTIKDC</sequence>
<reference evidence="1" key="1">
    <citation type="submission" date="2013-12" db="EMBL/GenBank/DDBJ databases">
        <title>The Genome Sequence of Aphanomyces astaci APO3.</title>
        <authorList>
            <consortium name="The Broad Institute Genomics Platform"/>
            <person name="Russ C."/>
            <person name="Tyler B."/>
            <person name="van West P."/>
            <person name="Dieguez-Uribeondo J."/>
            <person name="Young S.K."/>
            <person name="Zeng Q."/>
            <person name="Gargeya S."/>
            <person name="Fitzgerald M."/>
            <person name="Abouelleil A."/>
            <person name="Alvarado L."/>
            <person name="Chapman S.B."/>
            <person name="Gainer-Dewar J."/>
            <person name="Goldberg J."/>
            <person name="Griggs A."/>
            <person name="Gujja S."/>
            <person name="Hansen M."/>
            <person name="Howarth C."/>
            <person name="Imamovic A."/>
            <person name="Ireland A."/>
            <person name="Larimer J."/>
            <person name="McCowan C."/>
            <person name="Murphy C."/>
            <person name="Pearson M."/>
            <person name="Poon T.W."/>
            <person name="Priest M."/>
            <person name="Roberts A."/>
            <person name="Saif S."/>
            <person name="Shea T."/>
            <person name="Sykes S."/>
            <person name="Wortman J."/>
            <person name="Nusbaum C."/>
            <person name="Birren B."/>
        </authorList>
    </citation>
    <scope>NUCLEOTIDE SEQUENCE [LARGE SCALE GENOMIC DNA]</scope>
    <source>
        <strain evidence="1">APO3</strain>
    </source>
</reference>
<gene>
    <name evidence="1" type="ORF">H257_18556</name>
</gene>
<dbReference type="OrthoDB" id="420169at2759"/>
<dbReference type="RefSeq" id="XP_009845949.1">
    <property type="nucleotide sequence ID" value="XM_009847647.1"/>
</dbReference>
<name>W4FD01_APHAT</name>
<dbReference type="Gene3D" id="3.10.10.10">
    <property type="entry name" value="HIV Type 1 Reverse Transcriptase, subunit A, domain 1"/>
    <property type="match status" value="1"/>
</dbReference>
<dbReference type="InterPro" id="IPR043502">
    <property type="entry name" value="DNA/RNA_pol_sf"/>
</dbReference>
<dbReference type="EMBL" id="KI913289">
    <property type="protein sequence ID" value="ETV64568.1"/>
    <property type="molecule type" value="Genomic_DNA"/>
</dbReference>
<evidence type="ECO:0000313" key="1">
    <source>
        <dbReference type="EMBL" id="ETV64568.1"/>
    </source>
</evidence>
<dbReference type="GeneID" id="20820552"/>
<proteinExistence type="predicted"/>
<organism evidence="1">
    <name type="scientific">Aphanomyces astaci</name>
    <name type="common">Crayfish plague agent</name>
    <dbReference type="NCBI Taxonomy" id="112090"/>
    <lineage>
        <taxon>Eukaryota</taxon>
        <taxon>Sar</taxon>
        <taxon>Stramenopiles</taxon>
        <taxon>Oomycota</taxon>
        <taxon>Saprolegniomycetes</taxon>
        <taxon>Saprolegniales</taxon>
        <taxon>Verrucalvaceae</taxon>
        <taxon>Aphanomyces</taxon>
    </lineage>
</organism>